<dbReference type="InterPro" id="IPR001387">
    <property type="entry name" value="Cro/C1-type_HTH"/>
</dbReference>
<dbReference type="InterPro" id="IPR011051">
    <property type="entry name" value="RmlC_Cupin_sf"/>
</dbReference>
<evidence type="ECO:0000259" key="4">
    <source>
        <dbReference type="PROSITE" id="PS50943"/>
    </source>
</evidence>
<dbReference type="PANTHER" id="PTHR46797:SF23">
    <property type="entry name" value="HTH-TYPE TRANSCRIPTIONAL REGULATOR SUTR"/>
    <property type="match status" value="1"/>
</dbReference>
<sequence>MSNILHSQTADGNVLAFVSENLRRLRAEAGLSQLALAEAAGLSRRMISSLEAGDTNISLASLDRLAAALGVGFVALVSDPSARSQRVDALAWKGKSKDSRGVLLGYVPATREAQLWSWALAPGETYHGQADPAGWHEMVFVVAGTLALRFEHEVVTVAAGDYCIYSSAQDYVCENAGTEMLRFVKNVVC</sequence>
<protein>
    <submittedName>
        <fullName evidence="5">Helix-turn-helix domain protein</fullName>
    </submittedName>
</protein>
<dbReference type="InterPro" id="IPR014710">
    <property type="entry name" value="RmlC-like_jellyroll"/>
</dbReference>
<dbReference type="Gene3D" id="2.60.120.10">
    <property type="entry name" value="Jelly Rolls"/>
    <property type="match status" value="1"/>
</dbReference>
<dbReference type="InterPro" id="IPR013096">
    <property type="entry name" value="Cupin_2"/>
</dbReference>
<name>F0Q719_PARA1</name>
<dbReference type="SMART" id="SM00530">
    <property type="entry name" value="HTH_XRE"/>
    <property type="match status" value="1"/>
</dbReference>
<dbReference type="Proteomes" id="UP000002482">
    <property type="component" value="Chromosome"/>
</dbReference>
<dbReference type="HOGENOM" id="CLU_085376_5_1_4"/>
<evidence type="ECO:0000256" key="3">
    <source>
        <dbReference type="ARBA" id="ARBA00023163"/>
    </source>
</evidence>
<organism evidence="5 6">
    <name type="scientific">Paracidovorax avenae (strain ATCC 19860 / DSM 7227 / CCUG 15838 / JCM 20985 / LMG 2117 / NCPPB 1011)</name>
    <name type="common">Acidovorax avenae</name>
    <dbReference type="NCBI Taxonomy" id="643561"/>
    <lineage>
        <taxon>Bacteria</taxon>
        <taxon>Pseudomonadati</taxon>
        <taxon>Pseudomonadota</taxon>
        <taxon>Betaproteobacteria</taxon>
        <taxon>Burkholderiales</taxon>
        <taxon>Comamonadaceae</taxon>
        <taxon>Paracidovorax</taxon>
    </lineage>
</organism>
<dbReference type="CDD" id="cd00093">
    <property type="entry name" value="HTH_XRE"/>
    <property type="match status" value="1"/>
</dbReference>
<dbReference type="OrthoDB" id="9810578at2"/>
<dbReference type="PROSITE" id="PS50943">
    <property type="entry name" value="HTH_CROC1"/>
    <property type="match status" value="1"/>
</dbReference>
<dbReference type="Gene3D" id="1.10.260.40">
    <property type="entry name" value="lambda repressor-like DNA-binding domains"/>
    <property type="match status" value="1"/>
</dbReference>
<feature type="domain" description="HTH cro/C1-type" evidence="4">
    <location>
        <begin position="22"/>
        <end position="76"/>
    </location>
</feature>
<dbReference type="AlphaFoldDB" id="F0Q719"/>
<keyword evidence="3" id="KW-0804">Transcription</keyword>
<dbReference type="Pfam" id="PF07883">
    <property type="entry name" value="Cupin_2"/>
    <property type="match status" value="1"/>
</dbReference>
<dbReference type="InterPro" id="IPR010982">
    <property type="entry name" value="Lambda_DNA-bd_dom_sf"/>
</dbReference>
<dbReference type="RefSeq" id="WP_013593135.1">
    <property type="nucleotide sequence ID" value="NC_015138.1"/>
</dbReference>
<dbReference type="CDD" id="cd02209">
    <property type="entry name" value="cupin_XRE_C"/>
    <property type="match status" value="1"/>
</dbReference>
<dbReference type="SUPFAM" id="SSF47413">
    <property type="entry name" value="lambda repressor-like DNA-binding domains"/>
    <property type="match status" value="1"/>
</dbReference>
<accession>F0Q719</accession>
<evidence type="ECO:0000256" key="2">
    <source>
        <dbReference type="ARBA" id="ARBA00023125"/>
    </source>
</evidence>
<dbReference type="SUPFAM" id="SSF51182">
    <property type="entry name" value="RmlC-like cupins"/>
    <property type="match status" value="1"/>
</dbReference>
<evidence type="ECO:0000256" key="1">
    <source>
        <dbReference type="ARBA" id="ARBA00023015"/>
    </source>
</evidence>
<evidence type="ECO:0000313" key="5">
    <source>
        <dbReference type="EMBL" id="ADX44578.1"/>
    </source>
</evidence>
<dbReference type="GO" id="GO:0003677">
    <property type="term" value="F:DNA binding"/>
    <property type="evidence" value="ECO:0007669"/>
    <property type="project" value="UniProtKB-KW"/>
</dbReference>
<evidence type="ECO:0000313" key="6">
    <source>
        <dbReference type="Proteomes" id="UP000002482"/>
    </source>
</evidence>
<keyword evidence="1" id="KW-0805">Transcription regulation</keyword>
<keyword evidence="2" id="KW-0238">DNA-binding</keyword>
<proteinExistence type="predicted"/>
<dbReference type="GeneID" id="34236689"/>
<keyword evidence="6" id="KW-1185">Reference proteome</keyword>
<dbReference type="Pfam" id="PF01381">
    <property type="entry name" value="HTH_3"/>
    <property type="match status" value="1"/>
</dbReference>
<dbReference type="InterPro" id="IPR050807">
    <property type="entry name" value="TransReg_Diox_bact_type"/>
</dbReference>
<dbReference type="PANTHER" id="PTHR46797">
    <property type="entry name" value="HTH-TYPE TRANSCRIPTIONAL REGULATOR"/>
    <property type="match status" value="1"/>
</dbReference>
<reference evidence="5" key="1">
    <citation type="submission" date="2011-02" db="EMBL/GenBank/DDBJ databases">
        <title>Complete sequence of Acidovorax avenae subsp. avenae ATCC 19860.</title>
        <authorList>
            <consortium name="US DOE Joint Genome Institute"/>
            <person name="Lucas S."/>
            <person name="Copeland A."/>
            <person name="Lapidus A."/>
            <person name="Cheng J.-F."/>
            <person name="Goodwin L."/>
            <person name="Pitluck S."/>
            <person name="Chertkov O."/>
            <person name="Held B."/>
            <person name="Detter J.C."/>
            <person name="Han C."/>
            <person name="Tapia R."/>
            <person name="Land M."/>
            <person name="Hauser L."/>
            <person name="Kyrpides N."/>
            <person name="Ivanova N."/>
            <person name="Ovchinnikova G."/>
            <person name="Pagani I."/>
            <person name="Gordon S."/>
            <person name="Woyke T."/>
        </authorList>
    </citation>
    <scope>NUCLEOTIDE SEQUENCE</scope>
    <source>
        <strain evidence="5">ATCC 19860</strain>
    </source>
</reference>
<dbReference type="KEGG" id="aaa:Acav_0655"/>
<dbReference type="GO" id="GO:0005829">
    <property type="term" value="C:cytosol"/>
    <property type="evidence" value="ECO:0007669"/>
    <property type="project" value="TreeGrafter"/>
</dbReference>
<dbReference type="GO" id="GO:0003700">
    <property type="term" value="F:DNA-binding transcription factor activity"/>
    <property type="evidence" value="ECO:0007669"/>
    <property type="project" value="TreeGrafter"/>
</dbReference>
<dbReference type="EMBL" id="CP002521">
    <property type="protein sequence ID" value="ADX44578.1"/>
    <property type="molecule type" value="Genomic_DNA"/>
</dbReference>
<gene>
    <name evidence="5" type="ordered locus">Acav_0655</name>
</gene>